<accession>A0A8S5LFM8</accession>
<keyword evidence="2" id="KW-0472">Membrane</keyword>
<reference evidence="3" key="1">
    <citation type="journal article" date="2021" name="Proc. Natl. Acad. Sci. U.S.A.">
        <title>A Catalog of Tens of Thousands of Viruses from Human Metagenomes Reveals Hidden Associations with Chronic Diseases.</title>
        <authorList>
            <person name="Tisza M.J."/>
            <person name="Buck C.B."/>
        </authorList>
    </citation>
    <scope>NUCLEOTIDE SEQUENCE</scope>
    <source>
        <strain evidence="3">CtHP32</strain>
    </source>
</reference>
<dbReference type="EMBL" id="BK014710">
    <property type="protein sequence ID" value="DAD68836.1"/>
    <property type="molecule type" value="Genomic_DNA"/>
</dbReference>
<evidence type="ECO:0000313" key="3">
    <source>
        <dbReference type="EMBL" id="DAD68836.1"/>
    </source>
</evidence>
<keyword evidence="2" id="KW-1133">Transmembrane helix</keyword>
<feature type="region of interest" description="Disordered" evidence="1">
    <location>
        <begin position="1"/>
        <end position="24"/>
    </location>
</feature>
<organism evidence="3">
    <name type="scientific">Myoviridae sp. ctHP32</name>
    <dbReference type="NCBI Taxonomy" id="2823539"/>
    <lineage>
        <taxon>Viruses</taxon>
        <taxon>Duplodnaviria</taxon>
        <taxon>Heunggongvirae</taxon>
        <taxon>Uroviricota</taxon>
        <taxon>Caudoviricetes</taxon>
    </lineage>
</organism>
<feature type="transmembrane region" description="Helical" evidence="2">
    <location>
        <begin position="27"/>
        <end position="44"/>
    </location>
</feature>
<proteinExistence type="predicted"/>
<sequence>MGFESPSFRQSAGNDRQKKKPMNTQKMRCSWAFFAMSPAFWLFIKFHEISQNFSAQDVKSTQ</sequence>
<evidence type="ECO:0000256" key="2">
    <source>
        <dbReference type="SAM" id="Phobius"/>
    </source>
</evidence>
<protein>
    <submittedName>
        <fullName evidence="3">Uncharacterized protein</fullName>
    </submittedName>
</protein>
<evidence type="ECO:0000256" key="1">
    <source>
        <dbReference type="SAM" id="MobiDB-lite"/>
    </source>
</evidence>
<keyword evidence="2" id="KW-0812">Transmembrane</keyword>
<name>A0A8S5LFM8_9CAUD</name>